<dbReference type="Proteomes" id="UP001425155">
    <property type="component" value="Unassembled WGS sequence"/>
</dbReference>
<name>A0ABU9W498_9MICO</name>
<accession>A0ABU9W498</accession>
<organism evidence="2 3">
    <name type="scientific">Leifsonia stereocauli</name>
    <dbReference type="NCBI Taxonomy" id="3134136"/>
    <lineage>
        <taxon>Bacteria</taxon>
        <taxon>Bacillati</taxon>
        <taxon>Actinomycetota</taxon>
        <taxon>Actinomycetes</taxon>
        <taxon>Micrococcales</taxon>
        <taxon>Microbacteriaceae</taxon>
        <taxon>Leifsonia</taxon>
    </lineage>
</organism>
<protein>
    <recommendedName>
        <fullName evidence="4">ABC transporter ATP-binding protein</fullName>
    </recommendedName>
</protein>
<evidence type="ECO:0000313" key="3">
    <source>
        <dbReference type="Proteomes" id="UP001425155"/>
    </source>
</evidence>
<sequence>MKIELIGVSKGRNGSSLPETTVRFETDAATLARAETERRPTVLGLLASGRMRPDTGRVLIDGAVDNADLRTRVALVDAPDVSDPAADVTVTGVVMEELMFAGLPGSRRDAMLTLAQLQLGDYAKTSMADLPPAVRVRLLTELAVLRDGVEGLVIAAPDRHGGDPLDWWRIARALAARGYAVLVIAGDASAAAIGAEGLLARLESDSRRAGSPPAESRQTESTQTESTQTEGGAA</sequence>
<dbReference type="RefSeq" id="WP_342113189.1">
    <property type="nucleotide sequence ID" value="NZ_JBCAUN010000002.1"/>
</dbReference>
<evidence type="ECO:0000313" key="2">
    <source>
        <dbReference type="EMBL" id="MEN1946673.1"/>
    </source>
</evidence>
<gene>
    <name evidence="2" type="ORF">WJX64_08955</name>
</gene>
<proteinExistence type="predicted"/>
<feature type="compositionally biased region" description="Low complexity" evidence="1">
    <location>
        <begin position="215"/>
        <end position="234"/>
    </location>
</feature>
<evidence type="ECO:0008006" key="4">
    <source>
        <dbReference type="Google" id="ProtNLM"/>
    </source>
</evidence>
<feature type="region of interest" description="Disordered" evidence="1">
    <location>
        <begin position="203"/>
        <end position="234"/>
    </location>
</feature>
<comment type="caution">
    <text evidence="2">The sequence shown here is derived from an EMBL/GenBank/DDBJ whole genome shotgun (WGS) entry which is preliminary data.</text>
</comment>
<evidence type="ECO:0000256" key="1">
    <source>
        <dbReference type="SAM" id="MobiDB-lite"/>
    </source>
</evidence>
<keyword evidence="3" id="KW-1185">Reference proteome</keyword>
<reference evidence="2 3" key="1">
    <citation type="submission" date="2024-03" db="EMBL/GenBank/DDBJ databases">
        <title>YIM 134122 draft genome.</title>
        <authorList>
            <person name="Zuo S."/>
            <person name="Xiong L."/>
        </authorList>
    </citation>
    <scope>NUCLEOTIDE SEQUENCE [LARGE SCALE GENOMIC DNA]</scope>
    <source>
        <strain evidence="2 3">YIM 134122</strain>
    </source>
</reference>
<dbReference type="EMBL" id="JBCLVG010000002">
    <property type="protein sequence ID" value="MEN1946673.1"/>
    <property type="molecule type" value="Genomic_DNA"/>
</dbReference>